<evidence type="ECO:0000313" key="1">
    <source>
        <dbReference type="EMBL" id="KKM94509.1"/>
    </source>
</evidence>
<comment type="caution">
    <text evidence="1">The sequence shown here is derived from an EMBL/GenBank/DDBJ whole genome shotgun (WGS) entry which is preliminary data.</text>
</comment>
<feature type="non-terminal residue" evidence="1">
    <location>
        <position position="58"/>
    </location>
</feature>
<dbReference type="AlphaFoldDB" id="A0A0F9LHU9"/>
<name>A0A0F9LHU9_9ZZZZ</name>
<reference evidence="1" key="1">
    <citation type="journal article" date="2015" name="Nature">
        <title>Complex archaea that bridge the gap between prokaryotes and eukaryotes.</title>
        <authorList>
            <person name="Spang A."/>
            <person name="Saw J.H."/>
            <person name="Jorgensen S.L."/>
            <person name="Zaremba-Niedzwiedzka K."/>
            <person name="Martijn J."/>
            <person name="Lind A.E."/>
            <person name="van Eijk R."/>
            <person name="Schleper C."/>
            <person name="Guy L."/>
            <person name="Ettema T.J."/>
        </authorList>
    </citation>
    <scope>NUCLEOTIDE SEQUENCE</scope>
</reference>
<proteinExistence type="predicted"/>
<gene>
    <name evidence="1" type="ORF">LCGC14_1197650</name>
</gene>
<sequence length="58" mass="6667">MAKREKCRKCGAKLKHDKTSEQYDPEYCSGLCRRKDGSEPYVKTAEEQAMVVKEAKLN</sequence>
<organism evidence="1">
    <name type="scientific">marine sediment metagenome</name>
    <dbReference type="NCBI Taxonomy" id="412755"/>
    <lineage>
        <taxon>unclassified sequences</taxon>
        <taxon>metagenomes</taxon>
        <taxon>ecological metagenomes</taxon>
    </lineage>
</organism>
<protein>
    <submittedName>
        <fullName evidence="1">Uncharacterized protein</fullName>
    </submittedName>
</protein>
<dbReference type="EMBL" id="LAZR01006130">
    <property type="protein sequence ID" value="KKM94509.1"/>
    <property type="molecule type" value="Genomic_DNA"/>
</dbReference>
<accession>A0A0F9LHU9</accession>